<dbReference type="InterPro" id="IPR027417">
    <property type="entry name" value="P-loop_NTPase"/>
</dbReference>
<keyword evidence="2" id="KW-1185">Reference proteome</keyword>
<evidence type="ECO:0000313" key="1">
    <source>
        <dbReference type="EMBL" id="RZF58876.1"/>
    </source>
</evidence>
<dbReference type="Gene3D" id="3.40.50.300">
    <property type="entry name" value="P-loop containing nucleotide triphosphate hydrolases"/>
    <property type="match status" value="1"/>
</dbReference>
<organism evidence="1 2">
    <name type="scientific">Sphingobacterium corticibacterium</name>
    <dbReference type="NCBI Taxonomy" id="2484746"/>
    <lineage>
        <taxon>Bacteria</taxon>
        <taxon>Pseudomonadati</taxon>
        <taxon>Bacteroidota</taxon>
        <taxon>Sphingobacteriia</taxon>
        <taxon>Sphingobacteriales</taxon>
        <taxon>Sphingobacteriaceae</taxon>
        <taxon>Sphingobacterium</taxon>
    </lineage>
</organism>
<protein>
    <recommendedName>
        <fullName evidence="3">Phosphoenolpyruvate carboxykinase</fullName>
    </recommendedName>
</protein>
<dbReference type="AlphaFoldDB" id="A0A4Q6XRL6"/>
<sequence length="314" mass="35297">MKINPRTTLTSLFYEIAGLQLELRLSPTVNVDMLLPSFTGFRINVANDRIPAATVTLLESEPPEENEMGVLRSDISVVWGDNFRFYERENTFVTQIKHPVKEMQWVMESTRDFKESVIYGNAKDPRMGELVSWLLMVVFGQAGLQYQLILIHASVIAHRAEHGVAFLGKSGTGKSTHSKLWLQHIPETALLNDDNPAVRIEDNDQVFIYGTPWSGKTPCYKNSKVELKAFVRLEQAPYNRFTKQENMHSLIAVLPSCTAIRWNKTLFQTMTNTLSRIVGKVMVGQLECLPDAQAAYMSSKAVFGSKAAGHTGEN</sequence>
<dbReference type="Proteomes" id="UP000292855">
    <property type="component" value="Unassembled WGS sequence"/>
</dbReference>
<evidence type="ECO:0008006" key="3">
    <source>
        <dbReference type="Google" id="ProtNLM"/>
    </source>
</evidence>
<dbReference type="OrthoDB" id="384098at2"/>
<dbReference type="EMBL" id="SGIT01000003">
    <property type="protein sequence ID" value="RZF58876.1"/>
    <property type="molecule type" value="Genomic_DNA"/>
</dbReference>
<accession>A0A4Q6XRL6</accession>
<proteinExistence type="predicted"/>
<evidence type="ECO:0000313" key="2">
    <source>
        <dbReference type="Proteomes" id="UP000292855"/>
    </source>
</evidence>
<name>A0A4Q6XRL6_9SPHI</name>
<dbReference type="RefSeq" id="WP_130142684.1">
    <property type="nucleotide sequence ID" value="NZ_SGIT01000003.1"/>
</dbReference>
<comment type="caution">
    <text evidence="1">The sequence shown here is derived from an EMBL/GenBank/DDBJ whole genome shotgun (WGS) entry which is preliminary data.</text>
</comment>
<reference evidence="1 2" key="1">
    <citation type="submission" date="2019-02" db="EMBL/GenBank/DDBJ databases">
        <authorList>
            <person name="Li Y."/>
        </authorList>
    </citation>
    <scope>NUCLEOTIDE SEQUENCE [LARGE SCALE GENOMIC DNA]</scope>
    <source>
        <strain evidence="1 2">30C10-4-7</strain>
    </source>
</reference>
<gene>
    <name evidence="1" type="ORF">EWE74_16265</name>
</gene>
<dbReference type="SUPFAM" id="SSF53795">
    <property type="entry name" value="PEP carboxykinase-like"/>
    <property type="match status" value="1"/>
</dbReference>